<sequence>MSKRLGELWQTLPEKQKMSWKRKARKAATKGVTMISTGKSAKSGHVGTLPMSGLHQVKGSTSKRAVSHGDGHTIAGQSDQEHKMTAFNVGCQPIDAAAHLKLLGESLSVISARLKEHVFGLKVFYRRHEEVIAEIILQRDVCEGTGCD</sequence>
<name>A0AAD9NLL3_RIDPI</name>
<dbReference type="Proteomes" id="UP001209878">
    <property type="component" value="Unassembled WGS sequence"/>
</dbReference>
<comment type="caution">
    <text evidence="2">The sequence shown here is derived from an EMBL/GenBank/DDBJ whole genome shotgun (WGS) entry which is preliminary data.</text>
</comment>
<evidence type="ECO:0000313" key="2">
    <source>
        <dbReference type="EMBL" id="KAK2174772.1"/>
    </source>
</evidence>
<organism evidence="2 3">
    <name type="scientific">Ridgeia piscesae</name>
    <name type="common">Tubeworm</name>
    <dbReference type="NCBI Taxonomy" id="27915"/>
    <lineage>
        <taxon>Eukaryota</taxon>
        <taxon>Metazoa</taxon>
        <taxon>Spiralia</taxon>
        <taxon>Lophotrochozoa</taxon>
        <taxon>Annelida</taxon>
        <taxon>Polychaeta</taxon>
        <taxon>Sedentaria</taxon>
        <taxon>Canalipalpata</taxon>
        <taxon>Sabellida</taxon>
        <taxon>Siboglinidae</taxon>
        <taxon>Ridgeia</taxon>
    </lineage>
</organism>
<evidence type="ECO:0000256" key="1">
    <source>
        <dbReference type="SAM" id="MobiDB-lite"/>
    </source>
</evidence>
<dbReference type="PANTHER" id="PTHR46584:SF1">
    <property type="entry name" value="HMG DOMAIN-CONTAINING PROTEIN 4"/>
    <property type="match status" value="1"/>
</dbReference>
<proteinExistence type="predicted"/>
<keyword evidence="3" id="KW-1185">Reference proteome</keyword>
<feature type="region of interest" description="Disordered" evidence="1">
    <location>
        <begin position="38"/>
        <end position="79"/>
    </location>
</feature>
<accession>A0AAD9NLL3</accession>
<reference evidence="2" key="1">
    <citation type="journal article" date="2023" name="Mol. Biol. Evol.">
        <title>Third-Generation Sequencing Reveals the Adaptive Role of the Epigenome in Three Deep-Sea Polychaetes.</title>
        <authorList>
            <person name="Perez M."/>
            <person name="Aroh O."/>
            <person name="Sun Y."/>
            <person name="Lan Y."/>
            <person name="Juniper S.K."/>
            <person name="Young C.R."/>
            <person name="Angers B."/>
            <person name="Qian P.Y."/>
        </authorList>
    </citation>
    <scope>NUCLEOTIDE SEQUENCE</scope>
    <source>
        <strain evidence="2">R07B-5</strain>
    </source>
</reference>
<dbReference type="InterPro" id="IPR042477">
    <property type="entry name" value="HMGXB4"/>
</dbReference>
<evidence type="ECO:0000313" key="3">
    <source>
        <dbReference type="Proteomes" id="UP001209878"/>
    </source>
</evidence>
<protein>
    <submittedName>
        <fullName evidence="2">Uncharacterized protein</fullName>
    </submittedName>
</protein>
<dbReference type="EMBL" id="JAODUO010000777">
    <property type="protein sequence ID" value="KAK2174772.1"/>
    <property type="molecule type" value="Genomic_DNA"/>
</dbReference>
<gene>
    <name evidence="2" type="ORF">NP493_778g04012</name>
</gene>
<dbReference type="AlphaFoldDB" id="A0AAD9NLL3"/>
<dbReference type="PANTHER" id="PTHR46584">
    <property type="entry name" value="HMG DOMAIN-CONTAINING PROTEIN 4"/>
    <property type="match status" value="1"/>
</dbReference>